<evidence type="ECO:0000256" key="2">
    <source>
        <dbReference type="ARBA" id="ARBA00022840"/>
    </source>
</evidence>
<dbReference type="RefSeq" id="WP_377418465.1">
    <property type="nucleotide sequence ID" value="NZ_JBHSPR010000007.1"/>
</dbReference>
<keyword evidence="1" id="KW-0547">Nucleotide-binding</keyword>
<keyword evidence="5" id="KW-1185">Reference proteome</keyword>
<comment type="caution">
    <text evidence="4">The sequence shown here is derived from an EMBL/GenBank/DDBJ whole genome shotgun (WGS) entry which is preliminary data.</text>
</comment>
<evidence type="ECO:0000256" key="3">
    <source>
        <dbReference type="ARBA" id="ARBA00023186"/>
    </source>
</evidence>
<dbReference type="InterPro" id="IPR043129">
    <property type="entry name" value="ATPase_NBD"/>
</dbReference>
<evidence type="ECO:0000256" key="1">
    <source>
        <dbReference type="ARBA" id="ARBA00022741"/>
    </source>
</evidence>
<accession>A0ABW1K285</accession>
<keyword evidence="2" id="KW-0067">ATP-binding</keyword>
<dbReference type="Gene3D" id="3.30.420.40">
    <property type="match status" value="2"/>
</dbReference>
<proteinExistence type="predicted"/>
<dbReference type="InterPro" id="IPR013126">
    <property type="entry name" value="Hsp_70_fam"/>
</dbReference>
<gene>
    <name evidence="4" type="ORF">ACFP2T_06500</name>
</gene>
<evidence type="ECO:0000313" key="4">
    <source>
        <dbReference type="EMBL" id="MFC6015839.1"/>
    </source>
</evidence>
<reference evidence="5" key="1">
    <citation type="journal article" date="2019" name="Int. J. Syst. Evol. Microbiol.">
        <title>The Global Catalogue of Microorganisms (GCM) 10K type strain sequencing project: providing services to taxonomists for standard genome sequencing and annotation.</title>
        <authorList>
            <consortium name="The Broad Institute Genomics Platform"/>
            <consortium name="The Broad Institute Genome Sequencing Center for Infectious Disease"/>
            <person name="Wu L."/>
            <person name="Ma J."/>
        </authorList>
    </citation>
    <scope>NUCLEOTIDE SEQUENCE [LARGE SCALE GENOMIC DNA]</scope>
    <source>
        <strain evidence="5">ZS-35-S2</strain>
    </source>
</reference>
<dbReference type="Pfam" id="PF00012">
    <property type="entry name" value="HSP70"/>
    <property type="match status" value="1"/>
</dbReference>
<dbReference type="SUPFAM" id="SSF53067">
    <property type="entry name" value="Actin-like ATPase domain"/>
    <property type="match status" value="1"/>
</dbReference>
<name>A0ABW1K285_9ACTN</name>
<sequence>MLCIDSDGVLRIGHDAEIASSEQPRVVEPSATSYLEDRVISPVEPVDLMAAFLQQVLANARGVNAADLAELRVVAKPRDRMPHWIIEQAAARIGLPDPVRVPTAAAAMAGLLHSRCVVPPWEHVVVVDIGGGDTTVSLVVREDDGVEVRAGVQIQHLGGVSLDAAVARGLLHRHHIVREDTAPSLLGPPHGTTGEQWLLWRNIRRAREMVSATASTSVELPDLGRAVRLTALDVERFGSPQLEVIAAAIDDVVEHLGPTARRQPVPVWFVGGTSRMRGLAVLGAGRGWGPARVAPWPRPSLAESALRARRLRYVVSADNIRISDLDPELARLTAGRPADASIGTADRLPAWLIRGVAEVLSLSDELAASAPGGDRVKVLANRSGLSNHAVATAWQVRNQCAHPHEHGWPQRPELNSALATLRELRRRIRSAPVTGE</sequence>
<dbReference type="EMBL" id="JBHSPR010000007">
    <property type="protein sequence ID" value="MFC6015839.1"/>
    <property type="molecule type" value="Genomic_DNA"/>
</dbReference>
<organism evidence="4 5">
    <name type="scientific">Plantactinospora solaniradicis</name>
    <dbReference type="NCBI Taxonomy" id="1723736"/>
    <lineage>
        <taxon>Bacteria</taxon>
        <taxon>Bacillati</taxon>
        <taxon>Actinomycetota</taxon>
        <taxon>Actinomycetes</taxon>
        <taxon>Micromonosporales</taxon>
        <taxon>Micromonosporaceae</taxon>
        <taxon>Plantactinospora</taxon>
    </lineage>
</organism>
<protein>
    <submittedName>
        <fullName evidence="4">Hsp70 family protein</fullName>
    </submittedName>
</protein>
<keyword evidence="3" id="KW-0143">Chaperone</keyword>
<dbReference type="Proteomes" id="UP001596203">
    <property type="component" value="Unassembled WGS sequence"/>
</dbReference>
<evidence type="ECO:0000313" key="5">
    <source>
        <dbReference type="Proteomes" id="UP001596203"/>
    </source>
</evidence>
<dbReference type="Gene3D" id="3.90.640.10">
    <property type="entry name" value="Actin, Chain A, domain 4"/>
    <property type="match status" value="1"/>
</dbReference>